<accession>A0A9J5WC97</accession>
<proteinExistence type="predicted"/>
<reference evidence="1 2" key="1">
    <citation type="submission" date="2020-09" db="EMBL/GenBank/DDBJ databases">
        <title>De no assembly of potato wild relative species, Solanum commersonii.</title>
        <authorList>
            <person name="Cho K."/>
        </authorList>
    </citation>
    <scope>NUCLEOTIDE SEQUENCE [LARGE SCALE GENOMIC DNA]</scope>
    <source>
        <strain evidence="1">LZ3.2</strain>
        <tissue evidence="1">Leaf</tissue>
    </source>
</reference>
<evidence type="ECO:0000313" key="2">
    <source>
        <dbReference type="Proteomes" id="UP000824120"/>
    </source>
</evidence>
<evidence type="ECO:0000313" key="1">
    <source>
        <dbReference type="EMBL" id="KAG5572542.1"/>
    </source>
</evidence>
<protein>
    <submittedName>
        <fullName evidence="1">Uncharacterized protein</fullName>
    </submittedName>
</protein>
<keyword evidence="2" id="KW-1185">Reference proteome</keyword>
<dbReference type="EMBL" id="JACXVP010000012">
    <property type="protein sequence ID" value="KAG5572542.1"/>
    <property type="molecule type" value="Genomic_DNA"/>
</dbReference>
<dbReference type="Proteomes" id="UP000824120">
    <property type="component" value="Chromosome 12"/>
</dbReference>
<sequence length="56" mass="6497">MDELEEEDSMPYSDLLSAGGIRFGERRDEHLVSSSPFKKWKGQLWRMSPTKKLSPI</sequence>
<comment type="caution">
    <text evidence="1">The sequence shown here is derived from an EMBL/GenBank/DDBJ whole genome shotgun (WGS) entry which is preliminary data.</text>
</comment>
<organism evidence="1 2">
    <name type="scientific">Solanum commersonii</name>
    <name type="common">Commerson's wild potato</name>
    <name type="synonym">Commerson's nightshade</name>
    <dbReference type="NCBI Taxonomy" id="4109"/>
    <lineage>
        <taxon>Eukaryota</taxon>
        <taxon>Viridiplantae</taxon>
        <taxon>Streptophyta</taxon>
        <taxon>Embryophyta</taxon>
        <taxon>Tracheophyta</taxon>
        <taxon>Spermatophyta</taxon>
        <taxon>Magnoliopsida</taxon>
        <taxon>eudicotyledons</taxon>
        <taxon>Gunneridae</taxon>
        <taxon>Pentapetalae</taxon>
        <taxon>asterids</taxon>
        <taxon>lamiids</taxon>
        <taxon>Solanales</taxon>
        <taxon>Solanaceae</taxon>
        <taxon>Solanoideae</taxon>
        <taxon>Solaneae</taxon>
        <taxon>Solanum</taxon>
    </lineage>
</organism>
<gene>
    <name evidence="1" type="ORF">H5410_062308</name>
</gene>
<name>A0A9J5WC97_SOLCO</name>
<dbReference type="AlphaFoldDB" id="A0A9J5WC97"/>